<accession>A0A7R9EU80</accession>
<feature type="transmembrane region" description="Helical" evidence="1">
    <location>
        <begin position="211"/>
        <end position="233"/>
    </location>
</feature>
<sequence length="416" mass="47636">MTYSSPMASLVLTDSSQLTADGFEKLPDQIMYPYAEPYDLQKTYAKLRVLQVVLDYHPSTLHHRRACMIDYPALRGQSHVDDRGIESTDSKQDDGGAWVNQFRSITRRFRVDLFSHQNVVTLKVSPMRVKEMMKRVWRKEFLVRILRLDHERPEDFLTCQWQKQPGVSIAFLVYRWALALFFMSALICSVVDAGRNVTSKDSQGVRYLKWLIYLTNWGYTVCTLQAFLAACLLTRKLVQERTAVASSDAAPSSLTMSRSYRVYWALHTIAIIVAFGVSIIYWATIYNPEVNKVDAVNLLVHAFNSLLMLLDLALVSFPFHLLHIFLPVLFTLIYIIFTVIYYLAGGTNKDGKIALYPILDWENPKRSSIVCVLALLFLLFLHLITWLLSLLRCWAHQHLGKNKSELKVVSAASGIV</sequence>
<keyword evidence="1" id="KW-1133">Transmembrane helix</keyword>
<dbReference type="InterPro" id="IPR049352">
    <property type="entry name" value="Rost"/>
</dbReference>
<gene>
    <name evidence="2" type="ORF">TBIB3V08_LOCUS3962</name>
</gene>
<dbReference type="EMBL" id="OD565331">
    <property type="protein sequence ID" value="CAD7441496.1"/>
    <property type="molecule type" value="Genomic_DNA"/>
</dbReference>
<dbReference type="GO" id="GO:0016020">
    <property type="term" value="C:membrane"/>
    <property type="evidence" value="ECO:0007669"/>
    <property type="project" value="TreeGrafter"/>
</dbReference>
<dbReference type="PANTHER" id="PTHR12242:SF49">
    <property type="entry name" value="HEADBUTT, ISOFORM E"/>
    <property type="match status" value="1"/>
</dbReference>
<evidence type="ECO:0000313" key="2">
    <source>
        <dbReference type="EMBL" id="CAD7441496.1"/>
    </source>
</evidence>
<keyword evidence="1" id="KW-0472">Membrane</keyword>
<dbReference type="AlphaFoldDB" id="A0A7R9EU80"/>
<feature type="transmembrane region" description="Helical" evidence="1">
    <location>
        <begin position="262"/>
        <end position="283"/>
    </location>
</feature>
<organism evidence="2">
    <name type="scientific">Timema bartmani</name>
    <dbReference type="NCBI Taxonomy" id="61472"/>
    <lineage>
        <taxon>Eukaryota</taxon>
        <taxon>Metazoa</taxon>
        <taxon>Ecdysozoa</taxon>
        <taxon>Arthropoda</taxon>
        <taxon>Hexapoda</taxon>
        <taxon>Insecta</taxon>
        <taxon>Pterygota</taxon>
        <taxon>Neoptera</taxon>
        <taxon>Polyneoptera</taxon>
        <taxon>Phasmatodea</taxon>
        <taxon>Timematodea</taxon>
        <taxon>Timematoidea</taxon>
        <taxon>Timematidae</taxon>
        <taxon>Timema</taxon>
    </lineage>
</organism>
<feature type="transmembrane region" description="Helical" evidence="1">
    <location>
        <begin position="172"/>
        <end position="191"/>
    </location>
</feature>
<feature type="transmembrane region" description="Helical" evidence="1">
    <location>
        <begin position="324"/>
        <end position="344"/>
    </location>
</feature>
<dbReference type="Pfam" id="PF21534">
    <property type="entry name" value="Rost"/>
    <property type="match status" value="1"/>
</dbReference>
<feature type="transmembrane region" description="Helical" evidence="1">
    <location>
        <begin position="367"/>
        <end position="391"/>
    </location>
</feature>
<keyword evidence="1" id="KW-0812">Transmembrane</keyword>
<name>A0A7R9EU80_9NEOP</name>
<evidence type="ECO:0000256" key="1">
    <source>
        <dbReference type="SAM" id="Phobius"/>
    </source>
</evidence>
<feature type="transmembrane region" description="Helical" evidence="1">
    <location>
        <begin position="295"/>
        <end position="317"/>
    </location>
</feature>
<dbReference type="PANTHER" id="PTHR12242">
    <property type="entry name" value="OS02G0130600 PROTEIN-RELATED"/>
    <property type="match status" value="1"/>
</dbReference>
<evidence type="ECO:0008006" key="3">
    <source>
        <dbReference type="Google" id="ProtNLM"/>
    </source>
</evidence>
<proteinExistence type="predicted"/>
<protein>
    <recommendedName>
        <fullName evidence="3">Protein rolling stone</fullName>
    </recommendedName>
</protein>
<reference evidence="2" key="1">
    <citation type="submission" date="2020-11" db="EMBL/GenBank/DDBJ databases">
        <authorList>
            <person name="Tran Van P."/>
        </authorList>
    </citation>
    <scope>NUCLEOTIDE SEQUENCE</scope>
</reference>